<feature type="signal peptide" evidence="2">
    <location>
        <begin position="1"/>
        <end position="22"/>
    </location>
</feature>
<name>A0ABQ8KUB5_9APHY</name>
<evidence type="ECO:0000256" key="1">
    <source>
        <dbReference type="SAM" id="MobiDB-lite"/>
    </source>
</evidence>
<gene>
    <name evidence="3" type="ORF">C8Q71DRAFT_208821</name>
</gene>
<dbReference type="GeneID" id="71997760"/>
<evidence type="ECO:0000313" key="4">
    <source>
        <dbReference type="Proteomes" id="UP000814176"/>
    </source>
</evidence>
<accession>A0ABQ8KUB5</accession>
<evidence type="ECO:0000313" key="3">
    <source>
        <dbReference type="EMBL" id="KAH9842564.1"/>
    </source>
</evidence>
<feature type="region of interest" description="Disordered" evidence="1">
    <location>
        <begin position="69"/>
        <end position="114"/>
    </location>
</feature>
<organism evidence="3 4">
    <name type="scientific">Rhodofomes roseus</name>
    <dbReference type="NCBI Taxonomy" id="34475"/>
    <lineage>
        <taxon>Eukaryota</taxon>
        <taxon>Fungi</taxon>
        <taxon>Dikarya</taxon>
        <taxon>Basidiomycota</taxon>
        <taxon>Agaricomycotina</taxon>
        <taxon>Agaricomycetes</taxon>
        <taxon>Polyporales</taxon>
        <taxon>Rhodofomes</taxon>
    </lineage>
</organism>
<sequence>MFYGGQCLILSTFLSTRGCVRSLACVFACRQKSQDPEGYLGAISATAPPGETDNLKPIPIHVSALLTRTRTEQQRSIPALSCRSLSRTPGPANTAEPALDIRLPNQFEPSARPK</sequence>
<comment type="caution">
    <text evidence="3">The sequence shown here is derived from an EMBL/GenBank/DDBJ whole genome shotgun (WGS) entry which is preliminary data.</text>
</comment>
<dbReference type="RefSeq" id="XP_047783611.1">
    <property type="nucleotide sequence ID" value="XM_047917028.1"/>
</dbReference>
<feature type="chain" id="PRO_5047402209" evidence="2">
    <location>
        <begin position="23"/>
        <end position="114"/>
    </location>
</feature>
<protein>
    <submittedName>
        <fullName evidence="3">Uncharacterized protein</fullName>
    </submittedName>
</protein>
<reference evidence="3 4" key="1">
    <citation type="journal article" date="2021" name="Environ. Microbiol.">
        <title>Gene family expansions and transcriptome signatures uncover fungal adaptations to wood decay.</title>
        <authorList>
            <person name="Hage H."/>
            <person name="Miyauchi S."/>
            <person name="Viragh M."/>
            <person name="Drula E."/>
            <person name="Min B."/>
            <person name="Chaduli D."/>
            <person name="Navarro D."/>
            <person name="Favel A."/>
            <person name="Norest M."/>
            <person name="Lesage-Meessen L."/>
            <person name="Balint B."/>
            <person name="Merenyi Z."/>
            <person name="de Eugenio L."/>
            <person name="Morin E."/>
            <person name="Martinez A.T."/>
            <person name="Baldrian P."/>
            <person name="Stursova M."/>
            <person name="Martinez M.J."/>
            <person name="Novotny C."/>
            <person name="Magnuson J.K."/>
            <person name="Spatafora J.W."/>
            <person name="Maurice S."/>
            <person name="Pangilinan J."/>
            <person name="Andreopoulos W."/>
            <person name="LaButti K."/>
            <person name="Hundley H."/>
            <person name="Na H."/>
            <person name="Kuo A."/>
            <person name="Barry K."/>
            <person name="Lipzen A."/>
            <person name="Henrissat B."/>
            <person name="Riley R."/>
            <person name="Ahrendt S."/>
            <person name="Nagy L.G."/>
            <person name="Grigoriev I.V."/>
            <person name="Martin F."/>
            <person name="Rosso M.N."/>
        </authorList>
    </citation>
    <scope>NUCLEOTIDE SEQUENCE [LARGE SCALE GENOMIC DNA]</scope>
    <source>
        <strain evidence="3 4">CIRM-BRFM 1785</strain>
    </source>
</reference>
<proteinExistence type="predicted"/>
<dbReference type="EMBL" id="JADCUA010000002">
    <property type="protein sequence ID" value="KAH9842564.1"/>
    <property type="molecule type" value="Genomic_DNA"/>
</dbReference>
<keyword evidence="4" id="KW-1185">Reference proteome</keyword>
<evidence type="ECO:0000256" key="2">
    <source>
        <dbReference type="SAM" id="SignalP"/>
    </source>
</evidence>
<keyword evidence="2" id="KW-0732">Signal</keyword>
<dbReference type="Proteomes" id="UP000814176">
    <property type="component" value="Unassembled WGS sequence"/>
</dbReference>